<evidence type="ECO:0000256" key="2">
    <source>
        <dbReference type="ARBA" id="ARBA00023125"/>
    </source>
</evidence>
<dbReference type="PANTHER" id="PTHR43280">
    <property type="entry name" value="ARAC-FAMILY TRANSCRIPTIONAL REGULATOR"/>
    <property type="match status" value="1"/>
</dbReference>
<keyword evidence="2" id="KW-0238">DNA-binding</keyword>
<evidence type="ECO:0000313" key="5">
    <source>
        <dbReference type="EMBL" id="KFC23250.1"/>
    </source>
</evidence>
<evidence type="ECO:0000259" key="4">
    <source>
        <dbReference type="PROSITE" id="PS01124"/>
    </source>
</evidence>
<protein>
    <recommendedName>
        <fullName evidence="4">HTH araC/xylS-type domain-containing protein</fullName>
    </recommendedName>
</protein>
<organism evidence="5 6">
    <name type="scientific">Epilithonimonas lactis</name>
    <dbReference type="NCBI Taxonomy" id="421072"/>
    <lineage>
        <taxon>Bacteria</taxon>
        <taxon>Pseudomonadati</taxon>
        <taxon>Bacteroidota</taxon>
        <taxon>Flavobacteriia</taxon>
        <taxon>Flavobacteriales</taxon>
        <taxon>Weeksellaceae</taxon>
        <taxon>Chryseobacterium group</taxon>
        <taxon>Epilithonimonas</taxon>
    </lineage>
</organism>
<dbReference type="Pfam" id="PF12833">
    <property type="entry name" value="HTH_18"/>
    <property type="match status" value="1"/>
</dbReference>
<dbReference type="EMBL" id="JPLY01000001">
    <property type="protein sequence ID" value="KFC23250.1"/>
    <property type="molecule type" value="Genomic_DNA"/>
</dbReference>
<dbReference type="InterPro" id="IPR018060">
    <property type="entry name" value="HTH_AraC"/>
</dbReference>
<sequence length="272" mass="31975">MNAQRYEYEYEVNSSPLGRNDFYKIWLIQSDTRLHFNDRSVYINKPAIFFSNPNVPYGYDILSEQQKGYYCVFKKEYLNILALKENAMGSPIFNADNVDIFFPEPKQLETIINIYNLLINELNTDFSFKEEVVKYYIYLLIYEGLKIQNNKALPSKNSVKRIAYQFLELLERQFPLQSPNQYLKLRMASDYASLLNIHVNSLNKAVKEITGKTTTQHISERILNEAKALLKYSGWNISDIAYALGFSYSNHFDTYFKKREGITPSEYRKINI</sequence>
<keyword evidence="1" id="KW-0805">Transcription regulation</keyword>
<dbReference type="GO" id="GO:0043565">
    <property type="term" value="F:sequence-specific DNA binding"/>
    <property type="evidence" value="ECO:0007669"/>
    <property type="project" value="InterPro"/>
</dbReference>
<reference evidence="5 6" key="1">
    <citation type="submission" date="2014-07" db="EMBL/GenBank/DDBJ databases">
        <title>Epilithonimonas lactis LMG 22401 Genome.</title>
        <authorList>
            <person name="Pipes S.E."/>
            <person name="Stropko S.J."/>
        </authorList>
    </citation>
    <scope>NUCLEOTIDE SEQUENCE [LARGE SCALE GENOMIC DNA]</scope>
    <source>
        <strain evidence="5 6">LMG 24401</strain>
    </source>
</reference>
<dbReference type="Proteomes" id="UP000028623">
    <property type="component" value="Unassembled WGS sequence"/>
</dbReference>
<accession>A0A085BLA5</accession>
<keyword evidence="3" id="KW-0804">Transcription</keyword>
<dbReference type="PANTHER" id="PTHR43280:SF32">
    <property type="entry name" value="TRANSCRIPTIONAL REGULATORY PROTEIN"/>
    <property type="match status" value="1"/>
</dbReference>
<dbReference type="InterPro" id="IPR020449">
    <property type="entry name" value="Tscrpt_reg_AraC-type_HTH"/>
</dbReference>
<evidence type="ECO:0000313" key="6">
    <source>
        <dbReference type="Proteomes" id="UP000028623"/>
    </source>
</evidence>
<feature type="domain" description="HTH araC/xylS-type" evidence="4">
    <location>
        <begin position="164"/>
        <end position="270"/>
    </location>
</feature>
<dbReference type="Gene3D" id="1.10.10.60">
    <property type="entry name" value="Homeodomain-like"/>
    <property type="match status" value="1"/>
</dbReference>
<dbReference type="eggNOG" id="COG2207">
    <property type="taxonomic scope" value="Bacteria"/>
</dbReference>
<name>A0A085BLA5_9FLAO</name>
<evidence type="ECO:0000256" key="1">
    <source>
        <dbReference type="ARBA" id="ARBA00023015"/>
    </source>
</evidence>
<dbReference type="SMART" id="SM00342">
    <property type="entry name" value="HTH_ARAC"/>
    <property type="match status" value="1"/>
</dbReference>
<comment type="caution">
    <text evidence="5">The sequence shown here is derived from an EMBL/GenBank/DDBJ whole genome shotgun (WGS) entry which is preliminary data.</text>
</comment>
<keyword evidence="6" id="KW-1185">Reference proteome</keyword>
<dbReference type="PROSITE" id="PS01124">
    <property type="entry name" value="HTH_ARAC_FAMILY_2"/>
    <property type="match status" value="1"/>
</dbReference>
<dbReference type="InterPro" id="IPR009057">
    <property type="entry name" value="Homeodomain-like_sf"/>
</dbReference>
<dbReference type="SUPFAM" id="SSF46689">
    <property type="entry name" value="Homeodomain-like"/>
    <property type="match status" value="1"/>
</dbReference>
<evidence type="ECO:0000256" key="3">
    <source>
        <dbReference type="ARBA" id="ARBA00023163"/>
    </source>
</evidence>
<dbReference type="PRINTS" id="PR00032">
    <property type="entry name" value="HTHARAC"/>
</dbReference>
<dbReference type="AlphaFoldDB" id="A0A085BLA5"/>
<gene>
    <name evidence="5" type="ORF">IO89_01270</name>
</gene>
<proteinExistence type="predicted"/>
<dbReference type="GO" id="GO:0003700">
    <property type="term" value="F:DNA-binding transcription factor activity"/>
    <property type="evidence" value="ECO:0007669"/>
    <property type="project" value="InterPro"/>
</dbReference>
<dbReference type="STRING" id="421072.SAMN04488097_1210"/>